<gene>
    <name evidence="1" type="ORF">Aple_070430</name>
</gene>
<organism evidence="1 2">
    <name type="scientific">Acrocarpospora pleiomorpha</name>
    <dbReference type="NCBI Taxonomy" id="90975"/>
    <lineage>
        <taxon>Bacteria</taxon>
        <taxon>Bacillati</taxon>
        <taxon>Actinomycetota</taxon>
        <taxon>Actinomycetes</taxon>
        <taxon>Streptosporangiales</taxon>
        <taxon>Streptosporangiaceae</taxon>
        <taxon>Acrocarpospora</taxon>
    </lineage>
</organism>
<dbReference type="AlphaFoldDB" id="A0A5M3XSC1"/>
<reference evidence="1 2" key="1">
    <citation type="submission" date="2019-10" db="EMBL/GenBank/DDBJ databases">
        <title>Whole genome shotgun sequence of Acrocarpospora pleiomorpha NBRC 16267.</title>
        <authorList>
            <person name="Ichikawa N."/>
            <person name="Kimura A."/>
            <person name="Kitahashi Y."/>
            <person name="Komaki H."/>
            <person name="Oguchi A."/>
        </authorList>
    </citation>
    <scope>NUCLEOTIDE SEQUENCE [LARGE SCALE GENOMIC DNA]</scope>
    <source>
        <strain evidence="1 2">NBRC 16267</strain>
    </source>
</reference>
<dbReference type="RefSeq" id="WP_155348999.1">
    <property type="nucleotide sequence ID" value="NZ_BAAAHM010000005.1"/>
</dbReference>
<dbReference type="EMBL" id="BLAF01000048">
    <property type="protein sequence ID" value="GES24144.1"/>
    <property type="molecule type" value="Genomic_DNA"/>
</dbReference>
<evidence type="ECO:0000313" key="1">
    <source>
        <dbReference type="EMBL" id="GES24144.1"/>
    </source>
</evidence>
<dbReference type="OrthoDB" id="3354731at2"/>
<keyword evidence="2" id="KW-1185">Reference proteome</keyword>
<accession>A0A5M3XSC1</accession>
<evidence type="ECO:0000313" key="2">
    <source>
        <dbReference type="Proteomes" id="UP000377595"/>
    </source>
</evidence>
<comment type="caution">
    <text evidence="1">The sequence shown here is derived from an EMBL/GenBank/DDBJ whole genome shotgun (WGS) entry which is preliminary data.</text>
</comment>
<dbReference type="Proteomes" id="UP000377595">
    <property type="component" value="Unassembled WGS sequence"/>
</dbReference>
<protein>
    <submittedName>
        <fullName evidence="1">Uncharacterized protein</fullName>
    </submittedName>
</protein>
<proteinExistence type="predicted"/>
<sequence>MNDRKITMTLGDPFRGLTDKDPYSARFFLPALRKQNSPDYLAHHDHGWYEFAMDNLDDPGAGTGGAANRRSQYAAACKQLVFQTEALNGYLAEADTGRLIRVVLHAEFGALYCAFVVEKRYVLGIVFGQLREQPLPRQPRVRGADTEISRLATELRDDLGTESLNPGGWRSELMTVPKLDPEWQAAVETRTRERGVAEVSGRLAAVLEPYGLCYLARYREGEIVACADLLDHPVPKKIWGAHNDSAEPRARYDRITEEFGAHCAVLSQLARPAVRGRLLRIVLDVERGAIYYYRLGARDYLVGVTVNQEQVAICDDKMGDLASSLLAQ</sequence>
<name>A0A5M3XSC1_9ACTN</name>